<name>A0A831QJN3_9FLAO</name>
<gene>
    <name evidence="8" type="ORF">ENH87_01210</name>
</gene>
<dbReference type="InterPro" id="IPR012944">
    <property type="entry name" value="SusD_RagB_dom"/>
</dbReference>
<comment type="caution">
    <text evidence="8">The sequence shown here is derived from an EMBL/GenBank/DDBJ whole genome shotgun (WGS) entry which is preliminary data.</text>
</comment>
<dbReference type="Gene3D" id="1.25.40.390">
    <property type="match status" value="1"/>
</dbReference>
<dbReference type="PROSITE" id="PS51257">
    <property type="entry name" value="PROKAR_LIPOPROTEIN"/>
    <property type="match status" value="1"/>
</dbReference>
<dbReference type="AlphaFoldDB" id="A0A831QJN3"/>
<dbReference type="Pfam" id="PF14322">
    <property type="entry name" value="SusD-like_3"/>
    <property type="match status" value="1"/>
</dbReference>
<evidence type="ECO:0000256" key="4">
    <source>
        <dbReference type="ARBA" id="ARBA00023136"/>
    </source>
</evidence>
<feature type="domain" description="SusD-like N-terminal" evidence="7">
    <location>
        <begin position="26"/>
        <end position="219"/>
    </location>
</feature>
<evidence type="ECO:0000256" key="3">
    <source>
        <dbReference type="ARBA" id="ARBA00022729"/>
    </source>
</evidence>
<dbReference type="SUPFAM" id="SSF48452">
    <property type="entry name" value="TPR-like"/>
    <property type="match status" value="1"/>
</dbReference>
<evidence type="ECO:0000256" key="5">
    <source>
        <dbReference type="ARBA" id="ARBA00023237"/>
    </source>
</evidence>
<keyword evidence="5" id="KW-0998">Cell outer membrane</keyword>
<feature type="domain" description="RagB/SusD" evidence="6">
    <location>
        <begin position="277"/>
        <end position="505"/>
    </location>
</feature>
<sequence>MMKKTVYIYSSIFVLLISIGCSKDLLDLEPADQSSVESFWTSEDKAAAALTGCYQTLIGPYSGEGSWLLKLEDITPNAFEIDDGSGASSIARGDNNPTLPLINSRFETAYEGIGRTNTFLDNIDQVPMGEELKTRFKAEARFLRAFYYHNLVEYYGGVPLILNSPNNNSQGELPRDTKDAILEQINTDLDAAAAGLPISYSNTDAGRATKGAALALKARSDLYNENWTRTLSDAQAVIDLNLYSLFPSYRGLFLLENERNNEVIFDVEFQFPEVTNRYNELFQQGNVLKDLVDAYLVTDGQTISDSDLYDPQNPFANRDPRLSQTLITIGSMLNGELVTGDELFADLTGYAFKKYTYLLDNEVSSTPAPGQSEINPILFRYAEILLTIAEAENELNGPTPRAYDAINEVRNRESVDMPDVPPGLSKEEFREVVRLERRIEFAGEGLYYQDIIRWRTAEVSMNKDGLDKDGNVIEGRNFNPDKDYLWPLPDRDILLNPNLQQNPGY</sequence>
<reference evidence="8" key="1">
    <citation type="journal article" date="2020" name="mSystems">
        <title>Genome- and Community-Level Interaction Insights into Carbon Utilization and Element Cycling Functions of Hydrothermarchaeota in Hydrothermal Sediment.</title>
        <authorList>
            <person name="Zhou Z."/>
            <person name="Liu Y."/>
            <person name="Xu W."/>
            <person name="Pan J."/>
            <person name="Luo Z.H."/>
            <person name="Li M."/>
        </authorList>
    </citation>
    <scope>NUCLEOTIDE SEQUENCE [LARGE SCALE GENOMIC DNA]</scope>
    <source>
        <strain evidence="8">HyVt-345</strain>
    </source>
</reference>
<evidence type="ECO:0000313" key="8">
    <source>
        <dbReference type="EMBL" id="HEA19520.1"/>
    </source>
</evidence>
<dbReference type="InterPro" id="IPR011990">
    <property type="entry name" value="TPR-like_helical_dom_sf"/>
</dbReference>
<keyword evidence="4" id="KW-0472">Membrane</keyword>
<dbReference type="InterPro" id="IPR033985">
    <property type="entry name" value="SusD-like_N"/>
</dbReference>
<organism evidence="8">
    <name type="scientific">Pricia antarctica</name>
    <dbReference type="NCBI Taxonomy" id="641691"/>
    <lineage>
        <taxon>Bacteria</taxon>
        <taxon>Pseudomonadati</taxon>
        <taxon>Bacteroidota</taxon>
        <taxon>Flavobacteriia</taxon>
        <taxon>Flavobacteriales</taxon>
        <taxon>Flavobacteriaceae</taxon>
        <taxon>Pricia</taxon>
    </lineage>
</organism>
<dbReference type="GO" id="GO:0009279">
    <property type="term" value="C:cell outer membrane"/>
    <property type="evidence" value="ECO:0007669"/>
    <property type="project" value="UniProtKB-SubCell"/>
</dbReference>
<comment type="similarity">
    <text evidence="2">Belongs to the SusD family.</text>
</comment>
<dbReference type="Pfam" id="PF07980">
    <property type="entry name" value="SusD_RagB"/>
    <property type="match status" value="1"/>
</dbReference>
<dbReference type="CDD" id="cd08977">
    <property type="entry name" value="SusD"/>
    <property type="match status" value="1"/>
</dbReference>
<proteinExistence type="inferred from homology"/>
<accession>A0A831QJN3</accession>
<protein>
    <submittedName>
        <fullName evidence="8">RagB/SusD family nutrient uptake outer membrane protein</fullName>
    </submittedName>
</protein>
<keyword evidence="3" id="KW-0732">Signal</keyword>
<evidence type="ECO:0000256" key="2">
    <source>
        <dbReference type="ARBA" id="ARBA00006275"/>
    </source>
</evidence>
<dbReference type="EMBL" id="DRGL01000009">
    <property type="protein sequence ID" value="HEA19520.1"/>
    <property type="molecule type" value="Genomic_DNA"/>
</dbReference>
<evidence type="ECO:0000256" key="1">
    <source>
        <dbReference type="ARBA" id="ARBA00004442"/>
    </source>
</evidence>
<comment type="subcellular location">
    <subcellularLocation>
        <location evidence="1">Cell outer membrane</location>
    </subcellularLocation>
</comment>
<evidence type="ECO:0000259" key="7">
    <source>
        <dbReference type="Pfam" id="PF14322"/>
    </source>
</evidence>
<dbReference type="Proteomes" id="UP000886191">
    <property type="component" value="Unassembled WGS sequence"/>
</dbReference>
<evidence type="ECO:0000259" key="6">
    <source>
        <dbReference type="Pfam" id="PF07980"/>
    </source>
</evidence>